<evidence type="ECO:0000259" key="1">
    <source>
        <dbReference type="Pfam" id="PF13349"/>
    </source>
</evidence>
<sequence>MRRAGLAIGGVALIGVGVAFALGWFWPATSEATDQVSDSINRVELDSGSGDVLIRAQEGAETTTVRQRFSYQWGDPEQAYSVEGGALKLTGCGSWCSVDYEVVVPTGTTVGGTVDSGDVTLEDVGDVQVDAKSGDLVLTRVGDVRVTANSGDITGDGLSGTVDAQVDSGDIVLTMDDARDARLSADSGDIELTVPSGSYNVTGTTDSGDREVGVVQDPSADTALDVSTDSGDVVVRAG</sequence>
<name>A0A934QRA3_9PSEU</name>
<evidence type="ECO:0000313" key="3">
    <source>
        <dbReference type="Proteomes" id="UP000635245"/>
    </source>
</evidence>
<dbReference type="Proteomes" id="UP000635245">
    <property type="component" value="Unassembled WGS sequence"/>
</dbReference>
<dbReference type="AlphaFoldDB" id="A0A934QRA3"/>
<gene>
    <name evidence="2" type="ORF">JHE00_10350</name>
</gene>
<protein>
    <submittedName>
        <fullName evidence="2">DUF4097 family beta strand repeat protein</fullName>
    </submittedName>
</protein>
<dbReference type="Pfam" id="PF13349">
    <property type="entry name" value="DUF4097"/>
    <property type="match status" value="1"/>
</dbReference>
<reference evidence="2" key="1">
    <citation type="submission" date="2020-12" db="EMBL/GenBank/DDBJ databases">
        <title>Prauserella sp. ASG 168, a novel actinomycete isolated from cave rock.</title>
        <authorList>
            <person name="Suriyachadkun C."/>
        </authorList>
    </citation>
    <scope>NUCLEOTIDE SEQUENCE</scope>
    <source>
        <strain evidence="2">ASG 168</strain>
    </source>
</reference>
<comment type="caution">
    <text evidence="2">The sequence shown here is derived from an EMBL/GenBank/DDBJ whole genome shotgun (WGS) entry which is preliminary data.</text>
</comment>
<keyword evidence="3" id="KW-1185">Reference proteome</keyword>
<dbReference type="RefSeq" id="WP_200317320.1">
    <property type="nucleotide sequence ID" value="NZ_JAENJH010000002.1"/>
</dbReference>
<organism evidence="2 3">
    <name type="scientific">Prauserella cavernicola</name>
    <dbReference type="NCBI Taxonomy" id="2800127"/>
    <lineage>
        <taxon>Bacteria</taxon>
        <taxon>Bacillati</taxon>
        <taxon>Actinomycetota</taxon>
        <taxon>Actinomycetes</taxon>
        <taxon>Pseudonocardiales</taxon>
        <taxon>Pseudonocardiaceae</taxon>
        <taxon>Prauserella</taxon>
    </lineage>
</organism>
<evidence type="ECO:0000313" key="2">
    <source>
        <dbReference type="EMBL" id="MBK1784726.1"/>
    </source>
</evidence>
<accession>A0A934QRA3</accession>
<dbReference type="EMBL" id="JAENJH010000002">
    <property type="protein sequence ID" value="MBK1784726.1"/>
    <property type="molecule type" value="Genomic_DNA"/>
</dbReference>
<dbReference type="InterPro" id="IPR025164">
    <property type="entry name" value="Toastrack_DUF4097"/>
</dbReference>
<feature type="domain" description="DUF4097" evidence="1">
    <location>
        <begin position="112"/>
        <end position="235"/>
    </location>
</feature>
<proteinExistence type="predicted"/>